<dbReference type="GO" id="GO:0009055">
    <property type="term" value="F:electron transfer activity"/>
    <property type="evidence" value="ECO:0007669"/>
    <property type="project" value="InterPro"/>
</dbReference>
<dbReference type="GO" id="GO:0046872">
    <property type="term" value="F:metal ion binding"/>
    <property type="evidence" value="ECO:0007669"/>
    <property type="project" value="UniProtKB-KW"/>
</dbReference>
<dbReference type="InterPro" id="IPR036909">
    <property type="entry name" value="Cyt_c-like_dom_sf"/>
</dbReference>
<name>A0A369TRH7_9RHOB</name>
<evidence type="ECO:0000313" key="7">
    <source>
        <dbReference type="Proteomes" id="UP000253977"/>
    </source>
</evidence>
<gene>
    <name evidence="6" type="ORF">DU478_04630</name>
</gene>
<dbReference type="InterPro" id="IPR009056">
    <property type="entry name" value="Cyt_c-like_dom"/>
</dbReference>
<evidence type="ECO:0000256" key="1">
    <source>
        <dbReference type="ARBA" id="ARBA00022617"/>
    </source>
</evidence>
<comment type="caution">
    <text evidence="6">The sequence shown here is derived from an EMBL/GenBank/DDBJ whole genome shotgun (WGS) entry which is preliminary data.</text>
</comment>
<keyword evidence="2 4" id="KW-0479">Metal-binding</keyword>
<proteinExistence type="predicted"/>
<dbReference type="Proteomes" id="UP000253977">
    <property type="component" value="Unassembled WGS sequence"/>
</dbReference>
<evidence type="ECO:0000256" key="2">
    <source>
        <dbReference type="ARBA" id="ARBA00022723"/>
    </source>
</evidence>
<keyword evidence="7" id="KW-1185">Reference proteome</keyword>
<dbReference type="OrthoDB" id="5514238at2"/>
<dbReference type="Gene3D" id="1.10.760.10">
    <property type="entry name" value="Cytochrome c-like domain"/>
    <property type="match status" value="1"/>
</dbReference>
<evidence type="ECO:0000259" key="5">
    <source>
        <dbReference type="PROSITE" id="PS51007"/>
    </source>
</evidence>
<dbReference type="PROSITE" id="PS51257">
    <property type="entry name" value="PROKAR_LIPOPROTEIN"/>
    <property type="match status" value="1"/>
</dbReference>
<sequence>MYRLIVPALLTLTACAPESPASGRMLFADKCVVCHGTTGRGDGPLAAQLDPAPADLTKIAERRGGVWPQLEVMGIVDGYSKRYLPGSDMPIYDEFVSGPLVSFDTGNGLRSRTPAPLFGIARYLETLQDPAPTRRVP</sequence>
<evidence type="ECO:0000256" key="4">
    <source>
        <dbReference type="PROSITE-ProRule" id="PRU00433"/>
    </source>
</evidence>
<keyword evidence="1 4" id="KW-0349">Heme</keyword>
<dbReference type="AlphaFoldDB" id="A0A369TRH7"/>
<protein>
    <submittedName>
        <fullName evidence="6">Cytochrome c</fullName>
    </submittedName>
</protein>
<dbReference type="GO" id="GO:0020037">
    <property type="term" value="F:heme binding"/>
    <property type="evidence" value="ECO:0007669"/>
    <property type="project" value="InterPro"/>
</dbReference>
<feature type="domain" description="Cytochrome c" evidence="5">
    <location>
        <begin position="18"/>
        <end position="128"/>
    </location>
</feature>
<evidence type="ECO:0000313" key="6">
    <source>
        <dbReference type="EMBL" id="RDD67035.1"/>
    </source>
</evidence>
<evidence type="ECO:0000256" key="3">
    <source>
        <dbReference type="ARBA" id="ARBA00023004"/>
    </source>
</evidence>
<reference evidence="6 7" key="1">
    <citation type="submission" date="2018-07" db="EMBL/GenBank/DDBJ databases">
        <title>Thalassococcus profundi sp. nov., a marine bacterium isolated from deep seawater of Okinawa Trough.</title>
        <authorList>
            <person name="Yu M."/>
        </authorList>
    </citation>
    <scope>NUCLEOTIDE SEQUENCE [LARGE SCALE GENOMIC DNA]</scope>
    <source>
        <strain evidence="6 7">WRAS1</strain>
    </source>
</reference>
<dbReference type="EMBL" id="QPMK01000003">
    <property type="protein sequence ID" value="RDD67035.1"/>
    <property type="molecule type" value="Genomic_DNA"/>
</dbReference>
<keyword evidence="3 4" id="KW-0408">Iron</keyword>
<dbReference type="PROSITE" id="PS51007">
    <property type="entry name" value="CYTC"/>
    <property type="match status" value="1"/>
</dbReference>
<dbReference type="RefSeq" id="WP_114509784.1">
    <property type="nucleotide sequence ID" value="NZ_QPMK01000003.1"/>
</dbReference>
<dbReference type="SUPFAM" id="SSF46626">
    <property type="entry name" value="Cytochrome c"/>
    <property type="match status" value="1"/>
</dbReference>
<dbReference type="Pfam" id="PF00034">
    <property type="entry name" value="Cytochrom_C"/>
    <property type="match status" value="1"/>
</dbReference>
<accession>A0A369TRH7</accession>
<organism evidence="6 7">
    <name type="scientific">Thalassococcus profundi</name>
    <dbReference type="NCBI Taxonomy" id="2282382"/>
    <lineage>
        <taxon>Bacteria</taxon>
        <taxon>Pseudomonadati</taxon>
        <taxon>Pseudomonadota</taxon>
        <taxon>Alphaproteobacteria</taxon>
        <taxon>Rhodobacterales</taxon>
        <taxon>Roseobacteraceae</taxon>
        <taxon>Thalassococcus</taxon>
    </lineage>
</organism>